<dbReference type="Proteomes" id="UP001497392">
    <property type="component" value="Unassembled WGS sequence"/>
</dbReference>
<dbReference type="InterPro" id="IPR017151">
    <property type="entry name" value="Xrn2/3/4"/>
</dbReference>
<evidence type="ECO:0000256" key="6">
    <source>
        <dbReference type="ARBA" id="ARBA00022839"/>
    </source>
</evidence>
<keyword evidence="6" id="KW-0269">Exonuclease</keyword>
<feature type="compositionally biased region" description="Basic and acidic residues" evidence="8">
    <location>
        <begin position="634"/>
        <end position="646"/>
    </location>
</feature>
<feature type="region of interest" description="Disordered" evidence="8">
    <location>
        <begin position="412"/>
        <end position="444"/>
    </location>
</feature>
<protein>
    <submittedName>
        <fullName evidence="11">G5727 protein</fullName>
    </submittedName>
</protein>
<feature type="domain" description="Xrn1 helical" evidence="10">
    <location>
        <begin position="666"/>
        <end position="1021"/>
    </location>
</feature>
<dbReference type="PANTHER" id="PTHR12341">
    <property type="entry name" value="5'-&gt;3' EXORIBONUCLEASE"/>
    <property type="match status" value="1"/>
</dbReference>
<feature type="region of interest" description="Disordered" evidence="8">
    <location>
        <begin position="584"/>
        <end position="699"/>
    </location>
</feature>
<keyword evidence="12" id="KW-1185">Reference proteome</keyword>
<evidence type="ECO:0000256" key="1">
    <source>
        <dbReference type="ARBA" id="ARBA00004123"/>
    </source>
</evidence>
<gene>
    <name evidence="11" type="primary">g5727</name>
    <name evidence="11" type="ORF">VP750_LOCUS4906</name>
</gene>
<comment type="similarity">
    <text evidence="2">Belongs to the 5'-3' exonuclease family. XRN2/RAT1 subfamily.</text>
</comment>
<feature type="compositionally biased region" description="Acidic residues" evidence="8">
    <location>
        <begin position="690"/>
        <end position="699"/>
    </location>
</feature>
<comment type="caution">
    <text evidence="11">The sequence shown here is derived from an EMBL/GenBank/DDBJ whole genome shotgun (WGS) entry which is preliminary data.</text>
</comment>
<dbReference type="Pfam" id="PF17846">
    <property type="entry name" value="XRN_M"/>
    <property type="match status" value="2"/>
</dbReference>
<proteinExistence type="inferred from homology"/>
<organism evidence="11 12">
    <name type="scientific">Coccomyxa viridis</name>
    <dbReference type="NCBI Taxonomy" id="1274662"/>
    <lineage>
        <taxon>Eukaryota</taxon>
        <taxon>Viridiplantae</taxon>
        <taxon>Chlorophyta</taxon>
        <taxon>core chlorophytes</taxon>
        <taxon>Trebouxiophyceae</taxon>
        <taxon>Trebouxiophyceae incertae sedis</taxon>
        <taxon>Coccomyxaceae</taxon>
        <taxon>Coccomyxa</taxon>
    </lineage>
</organism>
<feature type="compositionally biased region" description="Low complexity" evidence="8">
    <location>
        <begin position="1148"/>
        <end position="1169"/>
    </location>
</feature>
<evidence type="ECO:0000256" key="5">
    <source>
        <dbReference type="ARBA" id="ARBA00022801"/>
    </source>
</evidence>
<accession>A0ABP1G0F1</accession>
<evidence type="ECO:0000256" key="4">
    <source>
        <dbReference type="ARBA" id="ARBA00022722"/>
    </source>
</evidence>
<sequence length="1239" mass="137413">MGVPAFYRWLSQKYPLIIEDCQEEWPEMVDGVEVPVDFSQPNPNGTEFDNLYLAPPTTETEVFLVMFDYIDRIFGIVRPRKLLYMAIDGVAPRAKMNQQRSRRFRAAQDAELKAKAEEALRKDFEKQACRKPAMSTLSATCHACHTLHSALHGIKIPMPDKSETWDSNTITPGTPFMHRLSLALKYYIHLRLNNDPGWRDITVILSDANVPGEGEHKIMSYVREQRGRPGWNPNIRHCLYGLDADLIMLGLATHEPRFVILREVVFQKPKDDFQQQMMSRNDPSAPVPVEVPQESRKEQIAQKPYQFLLVSRLREYLALEFNVQAPFPVDPERIYDDFVFMCFFVGNDFLPHMPTLDIREGAIELLMAMYKEQLPLIGYMTTGADVNLAAVEQFIRVVGEKEDAIFQRRMRMLQRDKRRREQDKANPGGGRGRGRGRGPGKWTAATPSAEFLASLRPVPNQAPGSQGTRTPPILLGPIAPPPVPMTLGVGAARPPPVPHSVSPGSAPAKHDSSSPQAAPVPMSNKNAAQLLRERILQGAKRSAPEASSGDEGDAQKKQRLQNGATDFSDAEALDSAMRNGSIESSRAMAAGSMAEAETAVKVEVNGGGEHGIPETATKAEANGQSPGPGAESGAEAKAEPEGKTDEAADFWAALQGKSPEQNGATAAEDPAAADEQQNGDVDNTSTGESTLEDEEEGAEELLQVHTAADSEAFDQAMKAQLREEGDRFEEMVKHEEDIRLGDEGWKERYYQSKFGVAGHEQRGLVRDVVQEYVRGLCWVMRYYYDGVASWTWFYPYHYAPFASDLVDLHEVDTSFQLGEPFKPFNQLMGVLPAASRHCLPAEYQRLFVEDSSPILDFYPKDFAVDMNGKRFAWQGVALLPFIDEQRLLAAVEAAERTLSDEELRRNGQRIDAFFVSSAHPIAPDIYELGDLANAVQSAEERRKIERAMDPQLTGGMCGFLLPAEGNPCPTVVPTPFQTLGGDISSNATCSAYYANPPHQKHVARPLEGQGFEETVITENDLQPQKPLWHEDTRGPRRNYPQNLVLTDAAQRMVHFNMHGNNSAQSMRPQHAPPQGYGMPPPQHQHYQQQQYGYPSQPGYMAGPRPGMPPQQSLPASSYNPVQLPPQYHQPPQQYAPARPQYGAPPPQQQYAHPYQQQQPGGWGAPGAAPSYRPIGGAGQYGAPAPYQPPRPIGGGYAGPPVGYQGQLQYPAPGPVSQHMQSNNPFAVLQPRPRRDPRHR</sequence>
<dbReference type="PANTHER" id="PTHR12341:SF41">
    <property type="entry name" value="5'-3' EXORIBONUCLEASE 2"/>
    <property type="match status" value="1"/>
</dbReference>
<keyword evidence="3" id="KW-0507">mRNA processing</keyword>
<feature type="region of interest" description="Disordered" evidence="8">
    <location>
        <begin position="1059"/>
        <end position="1239"/>
    </location>
</feature>
<evidence type="ECO:0000313" key="11">
    <source>
        <dbReference type="EMBL" id="CAL5223247.1"/>
    </source>
</evidence>
<keyword evidence="5" id="KW-0378">Hydrolase</keyword>
<reference evidence="11 12" key="1">
    <citation type="submission" date="2024-06" db="EMBL/GenBank/DDBJ databases">
        <authorList>
            <person name="Kraege A."/>
            <person name="Thomma B."/>
        </authorList>
    </citation>
    <scope>NUCLEOTIDE SEQUENCE [LARGE SCALE GENOMIC DNA]</scope>
</reference>
<dbReference type="InterPro" id="IPR004859">
    <property type="entry name" value="Xrn1_N"/>
</dbReference>
<feature type="compositionally biased region" description="Polar residues" evidence="8">
    <location>
        <begin position="1109"/>
        <end position="1120"/>
    </location>
</feature>
<dbReference type="PIRSF" id="PIRSF037239">
    <property type="entry name" value="Exonuclease_Xrn2"/>
    <property type="match status" value="1"/>
</dbReference>
<keyword evidence="7" id="KW-0539">Nucleus</keyword>
<feature type="region of interest" description="Disordered" evidence="8">
    <location>
        <begin position="538"/>
        <end position="571"/>
    </location>
</feature>
<name>A0ABP1G0F1_9CHLO</name>
<evidence type="ECO:0000256" key="3">
    <source>
        <dbReference type="ARBA" id="ARBA00022664"/>
    </source>
</evidence>
<feature type="compositionally biased region" description="Low complexity" evidence="8">
    <location>
        <begin position="664"/>
        <end position="675"/>
    </location>
</feature>
<evidence type="ECO:0000259" key="10">
    <source>
        <dbReference type="Pfam" id="PF17846"/>
    </source>
</evidence>
<feature type="compositionally biased region" description="Low complexity" evidence="8">
    <location>
        <begin position="1083"/>
        <end position="1100"/>
    </location>
</feature>
<feature type="compositionally biased region" description="Low complexity" evidence="8">
    <location>
        <begin position="1124"/>
        <end position="1141"/>
    </location>
</feature>
<evidence type="ECO:0000256" key="2">
    <source>
        <dbReference type="ARBA" id="ARBA00006994"/>
    </source>
</evidence>
<feature type="domain" description="Xrn1 N-terminal" evidence="9">
    <location>
        <begin position="1"/>
        <end position="263"/>
    </location>
</feature>
<keyword evidence="4" id="KW-0540">Nuclease</keyword>
<evidence type="ECO:0000256" key="8">
    <source>
        <dbReference type="SAM" id="MobiDB-lite"/>
    </source>
</evidence>
<dbReference type="EMBL" id="CAXHTA020000008">
    <property type="protein sequence ID" value="CAL5223247.1"/>
    <property type="molecule type" value="Genomic_DNA"/>
</dbReference>
<dbReference type="Pfam" id="PF03159">
    <property type="entry name" value="XRN_N"/>
    <property type="match status" value="1"/>
</dbReference>
<feature type="compositionally biased region" description="Basic and acidic residues" evidence="8">
    <location>
        <begin position="413"/>
        <end position="424"/>
    </location>
</feature>
<evidence type="ECO:0000259" key="9">
    <source>
        <dbReference type="Pfam" id="PF03159"/>
    </source>
</evidence>
<evidence type="ECO:0000313" key="12">
    <source>
        <dbReference type="Proteomes" id="UP001497392"/>
    </source>
</evidence>
<feature type="domain" description="Xrn1 helical" evidence="10">
    <location>
        <begin position="329"/>
        <end position="424"/>
    </location>
</feature>
<dbReference type="CDD" id="cd18673">
    <property type="entry name" value="PIN_XRN1-2-like"/>
    <property type="match status" value="1"/>
</dbReference>
<dbReference type="InterPro" id="IPR027073">
    <property type="entry name" value="5_3_exoribonuclease"/>
</dbReference>
<dbReference type="Gene3D" id="1.25.40.1050">
    <property type="match status" value="1"/>
</dbReference>
<evidence type="ECO:0000256" key="7">
    <source>
        <dbReference type="ARBA" id="ARBA00023242"/>
    </source>
</evidence>
<comment type="subcellular location">
    <subcellularLocation>
        <location evidence="1">Nucleus</location>
    </subcellularLocation>
</comment>
<dbReference type="Gene3D" id="3.40.50.12390">
    <property type="match status" value="2"/>
</dbReference>
<dbReference type="InterPro" id="IPR041412">
    <property type="entry name" value="Xrn1_helical"/>
</dbReference>
<feature type="region of interest" description="Disordered" evidence="8">
    <location>
        <begin position="457"/>
        <end position="522"/>
    </location>
</feature>